<dbReference type="AlphaFoldDB" id="A0A398D5H0"/>
<dbReference type="EMBL" id="QXIU01000227">
    <property type="protein sequence ID" value="RIE07587.1"/>
    <property type="molecule type" value="Genomic_DNA"/>
</dbReference>
<proteinExistence type="predicted"/>
<sequence>MYKTVLFTFDQPISSDTEQAVLQAAETAERPETVRAVLTASEHDIQSELDFIGRFICGNAAAERAYAVFVEQLERPGGCEAMLAASGDTSAEERTLLLDHYLVIAHRIAQGFNERVRRHNR</sequence>
<reference evidence="1 2" key="1">
    <citation type="submission" date="2018-09" db="EMBL/GenBank/DDBJ databases">
        <title>Discovery and Ecogenomic Context for Candidatus Cryosericales, a Global Caldiserica Order Active in Thawing Permafrost.</title>
        <authorList>
            <person name="Martinez M.A."/>
            <person name="Woodcroft B.J."/>
            <person name="Ignacio Espinoza J.C."/>
            <person name="Zayed A."/>
            <person name="Singleton C.M."/>
            <person name="Boyd J."/>
            <person name="Li Y.-F."/>
            <person name="Purvine S."/>
            <person name="Maughan H."/>
            <person name="Hodgkins S.B."/>
            <person name="Anderson D."/>
            <person name="Sederholm M."/>
            <person name="Temperton B."/>
            <person name="Saleska S.R."/>
            <person name="Tyson G.W."/>
            <person name="Rich V.I."/>
        </authorList>
    </citation>
    <scope>NUCLEOTIDE SEQUENCE [LARGE SCALE GENOMIC DNA]</scope>
    <source>
        <strain evidence="1 2">SMC5</strain>
    </source>
</reference>
<protein>
    <submittedName>
        <fullName evidence="1">Uncharacterized protein</fullName>
    </submittedName>
</protein>
<dbReference type="Proteomes" id="UP000266489">
    <property type="component" value="Unassembled WGS sequence"/>
</dbReference>
<accession>A0A398D5H0</accession>
<evidence type="ECO:0000313" key="1">
    <source>
        <dbReference type="EMBL" id="RIE07587.1"/>
    </source>
</evidence>
<organism evidence="1 2">
    <name type="scientific">Candidatus Cryosericum odellii</name>
    <dbReference type="NCBI Taxonomy" id="2290917"/>
    <lineage>
        <taxon>Bacteria</taxon>
        <taxon>Pseudomonadati</taxon>
        <taxon>Caldisericota/Cryosericota group</taxon>
        <taxon>Candidatus Cryosericota</taxon>
        <taxon>Candidatus Cryosericia</taxon>
        <taxon>Candidatus Cryosericales</taxon>
        <taxon>Candidatus Cryosericaceae</taxon>
        <taxon>Candidatus Cryosericum</taxon>
    </lineage>
</organism>
<name>A0A398D5H0_9BACT</name>
<comment type="caution">
    <text evidence="1">The sequence shown here is derived from an EMBL/GenBank/DDBJ whole genome shotgun (WGS) entry which is preliminary data.</text>
</comment>
<gene>
    <name evidence="1" type="ORF">SMC5_09380</name>
</gene>
<evidence type="ECO:0000313" key="2">
    <source>
        <dbReference type="Proteomes" id="UP000266489"/>
    </source>
</evidence>